<proteinExistence type="predicted"/>
<dbReference type="AlphaFoldDB" id="A0A0F9I874"/>
<sequence>MIEDLLIINESGSLLYNWHPPGFVSNGKEDLLSGFLTALNSFATVERGEDIKSLKLRETQIIFEKHNELFQKLTFVITSKNEELIEILHAILHELMEKFPKLFHDSLNKEFNGLITIFRKFDPYMEEIIKSYGLDLLDNARKQVDEGGNLKAIIYLEPKGGNIFYIHAKHYVNKDKISFLIPLITSSAKLLYNNNLHEDLNWILLNTVHNEILLVEPREKIIIIRQYQFSEKFEKAFLSLEFFGEKDKYIKKPKKLIERFEGLKWDPKIKQIYLVDIFGKVLHSKVFDETYDCTEYIPETISFLTSSKKTSEEIFNKVLFNASIVGMKITTICMNFKNFCLTLIGSVADLNDFNEIQSICIDIFKQLL</sequence>
<accession>A0A0F9I874</accession>
<dbReference type="EMBL" id="LAZR01020126">
    <property type="protein sequence ID" value="KKL90020.1"/>
    <property type="molecule type" value="Genomic_DNA"/>
</dbReference>
<reference evidence="1" key="1">
    <citation type="journal article" date="2015" name="Nature">
        <title>Complex archaea that bridge the gap between prokaryotes and eukaryotes.</title>
        <authorList>
            <person name="Spang A."/>
            <person name="Saw J.H."/>
            <person name="Jorgensen S.L."/>
            <person name="Zaremba-Niedzwiedzka K."/>
            <person name="Martijn J."/>
            <person name="Lind A.E."/>
            <person name="van Eijk R."/>
            <person name="Schleper C."/>
            <person name="Guy L."/>
            <person name="Ettema T.J."/>
        </authorList>
    </citation>
    <scope>NUCLEOTIDE SEQUENCE</scope>
</reference>
<comment type="caution">
    <text evidence="1">The sequence shown here is derived from an EMBL/GenBank/DDBJ whole genome shotgun (WGS) entry which is preliminary data.</text>
</comment>
<evidence type="ECO:0000313" key="1">
    <source>
        <dbReference type="EMBL" id="KKL90020.1"/>
    </source>
</evidence>
<protein>
    <submittedName>
        <fullName evidence="1">Uncharacterized protein</fullName>
    </submittedName>
</protein>
<gene>
    <name evidence="1" type="ORF">LCGC14_1908870</name>
</gene>
<organism evidence="1">
    <name type="scientific">marine sediment metagenome</name>
    <dbReference type="NCBI Taxonomy" id="412755"/>
    <lineage>
        <taxon>unclassified sequences</taxon>
        <taxon>metagenomes</taxon>
        <taxon>ecological metagenomes</taxon>
    </lineage>
</organism>
<name>A0A0F9I874_9ZZZZ</name>